<evidence type="ECO:0000313" key="10">
    <source>
        <dbReference type="EMBL" id="AIQ61237.1"/>
    </source>
</evidence>
<accession>A0A089LK09</accession>
<evidence type="ECO:0000313" key="11">
    <source>
        <dbReference type="Proteomes" id="UP000029518"/>
    </source>
</evidence>
<evidence type="ECO:0000256" key="5">
    <source>
        <dbReference type="ARBA" id="ARBA00022692"/>
    </source>
</evidence>
<gene>
    <name evidence="10" type="ORF">PBOR_33300</name>
</gene>
<dbReference type="InterPro" id="IPR051449">
    <property type="entry name" value="ABC-2_transporter_component"/>
</dbReference>
<keyword evidence="5 8" id="KW-0812">Transmembrane</keyword>
<dbReference type="Proteomes" id="UP000029518">
    <property type="component" value="Chromosome"/>
</dbReference>
<dbReference type="InterPro" id="IPR047817">
    <property type="entry name" value="ABC2_TM_bact-type"/>
</dbReference>
<dbReference type="PROSITE" id="PS51012">
    <property type="entry name" value="ABC_TM2"/>
    <property type="match status" value="1"/>
</dbReference>
<evidence type="ECO:0000256" key="2">
    <source>
        <dbReference type="ARBA" id="ARBA00007783"/>
    </source>
</evidence>
<dbReference type="GO" id="GO:0005886">
    <property type="term" value="C:plasma membrane"/>
    <property type="evidence" value="ECO:0007669"/>
    <property type="project" value="UniProtKB-SubCell"/>
</dbReference>
<dbReference type="PANTHER" id="PTHR30294:SF45">
    <property type="entry name" value="LINEARMYCIN RESISTANCE PERMEASE PROTEIN LNRN"/>
    <property type="match status" value="1"/>
</dbReference>
<dbReference type="OrthoDB" id="266913at2"/>
<feature type="transmembrane region" description="Helical" evidence="8">
    <location>
        <begin position="21"/>
        <end position="44"/>
    </location>
</feature>
<feature type="transmembrane region" description="Helical" evidence="8">
    <location>
        <begin position="302"/>
        <end position="322"/>
    </location>
</feature>
<feature type="transmembrane region" description="Helical" evidence="8">
    <location>
        <begin position="191"/>
        <end position="214"/>
    </location>
</feature>
<keyword evidence="6 8" id="KW-1133">Transmembrane helix</keyword>
<reference evidence="10" key="1">
    <citation type="submission" date="2014-08" db="EMBL/GenBank/DDBJ databases">
        <title>Comparative genomics of the Paenibacillus odorifer group.</title>
        <authorList>
            <person name="den Bakker H.C."/>
            <person name="Tsai Y.-C.Y.-C."/>
            <person name="Martin N."/>
            <person name="Korlach J."/>
            <person name="Wiedmann M."/>
        </authorList>
    </citation>
    <scope>NUCLEOTIDE SEQUENCE [LARGE SCALE GENOMIC DNA]</scope>
    <source>
        <strain evidence="10">DSM 13188</strain>
    </source>
</reference>
<dbReference type="RefSeq" id="WP_042218010.1">
    <property type="nucleotide sequence ID" value="NZ_CP009285.1"/>
</dbReference>
<feature type="domain" description="ABC transmembrane type-2" evidence="9">
    <location>
        <begin position="148"/>
        <end position="382"/>
    </location>
</feature>
<dbReference type="AlphaFoldDB" id="A0A089LK09"/>
<keyword evidence="3" id="KW-0813">Transport</keyword>
<feature type="transmembrane region" description="Helical" evidence="8">
    <location>
        <begin position="270"/>
        <end position="295"/>
    </location>
</feature>
<evidence type="ECO:0000259" key="9">
    <source>
        <dbReference type="PROSITE" id="PS51012"/>
    </source>
</evidence>
<evidence type="ECO:0000256" key="8">
    <source>
        <dbReference type="SAM" id="Phobius"/>
    </source>
</evidence>
<keyword evidence="4" id="KW-1003">Cell membrane</keyword>
<protein>
    <submittedName>
        <fullName evidence="10">ABC transporter</fullName>
    </submittedName>
</protein>
<dbReference type="Pfam" id="PF12698">
    <property type="entry name" value="ABC2_membrane_3"/>
    <property type="match status" value="1"/>
</dbReference>
<feature type="transmembrane region" description="Helical" evidence="8">
    <location>
        <begin position="357"/>
        <end position="379"/>
    </location>
</feature>
<dbReference type="GO" id="GO:0140359">
    <property type="term" value="F:ABC-type transporter activity"/>
    <property type="evidence" value="ECO:0007669"/>
    <property type="project" value="InterPro"/>
</dbReference>
<evidence type="ECO:0000256" key="1">
    <source>
        <dbReference type="ARBA" id="ARBA00004651"/>
    </source>
</evidence>
<evidence type="ECO:0000256" key="3">
    <source>
        <dbReference type="ARBA" id="ARBA00022448"/>
    </source>
</evidence>
<comment type="similarity">
    <text evidence="2">Belongs to the ABC-2 integral membrane protein family.</text>
</comment>
<feature type="transmembrane region" description="Helical" evidence="8">
    <location>
        <begin position="235"/>
        <end position="258"/>
    </location>
</feature>
<evidence type="ECO:0000256" key="6">
    <source>
        <dbReference type="ARBA" id="ARBA00022989"/>
    </source>
</evidence>
<keyword evidence="7 8" id="KW-0472">Membrane</keyword>
<name>A0A089LK09_PAEBO</name>
<dbReference type="Gene3D" id="3.40.1710.10">
    <property type="entry name" value="abc type-2 transporter like domain"/>
    <property type="match status" value="1"/>
</dbReference>
<organism evidence="10 11">
    <name type="scientific">Paenibacillus borealis</name>
    <dbReference type="NCBI Taxonomy" id="160799"/>
    <lineage>
        <taxon>Bacteria</taxon>
        <taxon>Bacillati</taxon>
        <taxon>Bacillota</taxon>
        <taxon>Bacilli</taxon>
        <taxon>Bacillales</taxon>
        <taxon>Paenibacillaceae</taxon>
        <taxon>Paenibacillus</taxon>
    </lineage>
</organism>
<dbReference type="PANTHER" id="PTHR30294">
    <property type="entry name" value="MEMBRANE COMPONENT OF ABC TRANSPORTER YHHJ-RELATED"/>
    <property type="match status" value="1"/>
</dbReference>
<dbReference type="EMBL" id="CP009285">
    <property type="protein sequence ID" value="AIQ61237.1"/>
    <property type="molecule type" value="Genomic_DNA"/>
</dbReference>
<dbReference type="KEGG" id="pbd:PBOR_33300"/>
<dbReference type="InterPro" id="IPR013525">
    <property type="entry name" value="ABC2_TM"/>
</dbReference>
<proteinExistence type="inferred from homology"/>
<evidence type="ECO:0000256" key="4">
    <source>
        <dbReference type="ARBA" id="ARBA00022475"/>
    </source>
</evidence>
<dbReference type="HOGENOM" id="CLU_039483_0_2_9"/>
<sequence>MNKIITIAWNMIRRSIGSVKGILIFILLPSVVVAGIISLTGGVVDGPATVLYANMDTGAAGKHLLAELEKTGDYKFEPRSDEAALKEATIGQEGTAGLWIPAEYSAALIAGQQPQISIYELRASESSIVLKMKVNTIAGNMAEAAHAVAALSGGAAAADQQAQFTAVLEQAEQHNVGSTRTDYDLYPRETLGVITGLTLMFLMALVTSSVSLITDDRRGRTMMRMFSAPVRSYEIALGNFLGSFLVGIIQIVVVLSLGKWVLRYDYEMPMFLYFLVLAAFMLVSMGIASSVAGLIRNPRNAGMLNALILTPTCMLGGCFWPISIMPDYMQKAANFTPQKWAIQAVDIAATGGGWNELWLPFAILGLMAAVLLTIGSTILRPNEAGISS</sequence>
<keyword evidence="11" id="KW-1185">Reference proteome</keyword>
<evidence type="ECO:0000256" key="7">
    <source>
        <dbReference type="ARBA" id="ARBA00023136"/>
    </source>
</evidence>
<comment type="subcellular location">
    <subcellularLocation>
        <location evidence="1">Cell membrane</location>
        <topology evidence="1">Multi-pass membrane protein</topology>
    </subcellularLocation>
</comment>